<dbReference type="PROSITE" id="PS00892">
    <property type="entry name" value="HIT_1"/>
    <property type="match status" value="1"/>
</dbReference>
<protein>
    <submittedName>
        <fullName evidence="5">PKCI-related HIT family hydrolase</fullName>
    </submittedName>
</protein>
<dbReference type="SUPFAM" id="SSF54197">
    <property type="entry name" value="HIT-like"/>
    <property type="match status" value="1"/>
</dbReference>
<dbReference type="HOGENOM" id="CLU_056776_8_1_7"/>
<organism evidence="5 6">
    <name type="scientific">Campylobacter insulaenigrae NCTC 12927</name>
    <dbReference type="NCBI Taxonomy" id="1031564"/>
    <lineage>
        <taxon>Bacteria</taxon>
        <taxon>Pseudomonadati</taxon>
        <taxon>Campylobacterota</taxon>
        <taxon>Epsilonproteobacteria</taxon>
        <taxon>Campylobacterales</taxon>
        <taxon>Campylobacteraceae</taxon>
        <taxon>Campylobacter</taxon>
    </lineage>
</organism>
<accession>A0A0A8H5E4</accession>
<dbReference type="GO" id="GO:0016787">
    <property type="term" value="F:hydrolase activity"/>
    <property type="evidence" value="ECO:0007669"/>
    <property type="project" value="UniProtKB-KW"/>
</dbReference>
<feature type="domain" description="HIT" evidence="4">
    <location>
        <begin position="6"/>
        <end position="115"/>
    </location>
</feature>
<dbReference type="KEGG" id="cis:CINS_1157"/>
<name>A0A0A8H5E4_9BACT</name>
<evidence type="ECO:0000313" key="5">
    <source>
        <dbReference type="EMBL" id="AJC88119.1"/>
    </source>
</evidence>
<dbReference type="InterPro" id="IPR011146">
    <property type="entry name" value="HIT-like"/>
</dbReference>
<dbReference type="InterPro" id="IPR019808">
    <property type="entry name" value="Histidine_triad_CS"/>
</dbReference>
<dbReference type="AlphaFoldDB" id="A0A0A8H5E4"/>
<gene>
    <name evidence="5" type="ORF">CINS_1157</name>
</gene>
<evidence type="ECO:0000256" key="3">
    <source>
        <dbReference type="PROSITE-ProRule" id="PRU00464"/>
    </source>
</evidence>
<dbReference type="PROSITE" id="PS51084">
    <property type="entry name" value="HIT_2"/>
    <property type="match status" value="1"/>
</dbReference>
<dbReference type="PANTHER" id="PTHR23089">
    <property type="entry name" value="HISTIDINE TRIAD HIT PROTEIN"/>
    <property type="match status" value="1"/>
</dbReference>
<proteinExistence type="predicted"/>
<evidence type="ECO:0000259" key="4">
    <source>
        <dbReference type="PROSITE" id="PS51084"/>
    </source>
</evidence>
<dbReference type="CDD" id="cd01276">
    <property type="entry name" value="PKCI_related"/>
    <property type="match status" value="1"/>
</dbReference>
<reference evidence="5 6" key="1">
    <citation type="journal article" date="2014" name="Genome Biol. Evol.">
        <title>Comparative Genomics of the Campylobacter lari Group.</title>
        <authorList>
            <person name="Miller W.G."/>
            <person name="Yee E."/>
            <person name="Chapman M.H."/>
            <person name="Smith T.P."/>
            <person name="Bono J.L."/>
            <person name="Huynh S."/>
            <person name="Parker C.T."/>
            <person name="Vandamme P."/>
            <person name="Luong K."/>
            <person name="Korlach J."/>
        </authorList>
    </citation>
    <scope>NUCLEOTIDE SEQUENCE [LARGE SCALE GENOMIC DNA]</scope>
    <source>
        <strain evidence="5 6">NCTC 12927</strain>
    </source>
</reference>
<sequence length="121" mass="13893">MREKTIFELIVEGKVPANKVLESEKFLAFHDINPKAPIHILIIPKEHFANFQELNPEIMCDMTKFMQELAVLLGLDKSGYRLITNCGKNSGQEVFHLHFHMLGGFELPKNKDNQVNPESLF</sequence>
<evidence type="ECO:0000256" key="2">
    <source>
        <dbReference type="PIRSR" id="PIRSR601310-3"/>
    </source>
</evidence>
<feature type="short sequence motif" description="Histidine triad motif" evidence="2 3">
    <location>
        <begin position="96"/>
        <end position="100"/>
    </location>
</feature>
<dbReference type="Proteomes" id="UP000031163">
    <property type="component" value="Chromosome"/>
</dbReference>
<dbReference type="Pfam" id="PF01230">
    <property type="entry name" value="HIT"/>
    <property type="match status" value="1"/>
</dbReference>
<evidence type="ECO:0000313" key="6">
    <source>
        <dbReference type="Proteomes" id="UP000031163"/>
    </source>
</evidence>
<keyword evidence="5" id="KW-0378">Hydrolase</keyword>
<dbReference type="Gene3D" id="3.30.428.10">
    <property type="entry name" value="HIT-like"/>
    <property type="match status" value="1"/>
</dbReference>
<dbReference type="RefSeq" id="WP_039650636.1">
    <property type="nucleotide sequence ID" value="NZ_CP007770.1"/>
</dbReference>
<dbReference type="GeneID" id="74431943"/>
<dbReference type="EMBL" id="CP007770">
    <property type="protein sequence ID" value="AJC88119.1"/>
    <property type="molecule type" value="Genomic_DNA"/>
</dbReference>
<dbReference type="InterPro" id="IPR001310">
    <property type="entry name" value="Histidine_triad_HIT"/>
</dbReference>
<evidence type="ECO:0000256" key="1">
    <source>
        <dbReference type="PIRSR" id="PIRSR601310-1"/>
    </source>
</evidence>
<dbReference type="PRINTS" id="PR00332">
    <property type="entry name" value="HISTRIAD"/>
</dbReference>
<feature type="active site" description="Tele-AMP-histidine intermediate" evidence="1">
    <location>
        <position position="98"/>
    </location>
</feature>
<dbReference type="STRING" id="1031564.CINS_1157"/>
<dbReference type="InterPro" id="IPR036265">
    <property type="entry name" value="HIT-like_sf"/>
</dbReference>